<evidence type="ECO:0000313" key="2">
    <source>
        <dbReference type="EMBL" id="BBY27773.1"/>
    </source>
</evidence>
<sequence length="97" mass="10452">MLTQLVVGWLLLLAAVLVFVGGFAFRALLGRYRNTSAVERAVRALRGNVVGRVLFGRVAEDALDDVELDSMILMPAITVSCGLCLTSIFLLGIEVLT</sequence>
<dbReference type="AlphaFoldDB" id="A0A7I7QN27"/>
<keyword evidence="1" id="KW-1133">Transmembrane helix</keyword>
<gene>
    <name evidence="2" type="ORF">MSEDJ_18690</name>
</gene>
<dbReference type="RefSeq" id="WP_308206592.1">
    <property type="nucleotide sequence ID" value="NZ_AP022588.1"/>
</dbReference>
<feature type="transmembrane region" description="Helical" evidence="1">
    <location>
        <begin position="71"/>
        <end position="93"/>
    </location>
</feature>
<organism evidence="2 3">
    <name type="scientific">Mycolicibacterium sediminis</name>
    <dbReference type="NCBI Taxonomy" id="1286180"/>
    <lineage>
        <taxon>Bacteria</taxon>
        <taxon>Bacillati</taxon>
        <taxon>Actinomycetota</taxon>
        <taxon>Actinomycetes</taxon>
        <taxon>Mycobacteriales</taxon>
        <taxon>Mycobacteriaceae</taxon>
        <taxon>Mycolicibacterium</taxon>
    </lineage>
</organism>
<reference evidence="2 3" key="1">
    <citation type="journal article" date="2019" name="Emerg. Microbes Infect.">
        <title>Comprehensive subspecies identification of 175 nontuberculous mycobacteria species based on 7547 genomic profiles.</title>
        <authorList>
            <person name="Matsumoto Y."/>
            <person name="Kinjo T."/>
            <person name="Motooka D."/>
            <person name="Nabeya D."/>
            <person name="Jung N."/>
            <person name="Uechi K."/>
            <person name="Horii T."/>
            <person name="Iida T."/>
            <person name="Fujita J."/>
            <person name="Nakamura S."/>
        </authorList>
    </citation>
    <scope>NUCLEOTIDE SEQUENCE [LARGE SCALE GENOMIC DNA]</scope>
    <source>
        <strain evidence="2 3">JCM 17899</strain>
    </source>
</reference>
<keyword evidence="1" id="KW-0812">Transmembrane</keyword>
<protein>
    <submittedName>
        <fullName evidence="2">Uncharacterized protein</fullName>
    </submittedName>
</protein>
<evidence type="ECO:0000256" key="1">
    <source>
        <dbReference type="SAM" id="Phobius"/>
    </source>
</evidence>
<dbReference type="Proteomes" id="UP000467193">
    <property type="component" value="Chromosome"/>
</dbReference>
<evidence type="ECO:0000313" key="3">
    <source>
        <dbReference type="Proteomes" id="UP000467193"/>
    </source>
</evidence>
<dbReference type="KEGG" id="msei:MSEDJ_18690"/>
<name>A0A7I7QN27_9MYCO</name>
<accession>A0A7I7QN27</accession>
<keyword evidence="1" id="KW-0472">Membrane</keyword>
<proteinExistence type="predicted"/>
<feature type="transmembrane region" description="Helical" evidence="1">
    <location>
        <begin position="6"/>
        <end position="29"/>
    </location>
</feature>
<keyword evidence="3" id="KW-1185">Reference proteome</keyword>
<dbReference type="EMBL" id="AP022588">
    <property type="protein sequence ID" value="BBY27773.1"/>
    <property type="molecule type" value="Genomic_DNA"/>
</dbReference>